<evidence type="ECO:0000259" key="7">
    <source>
        <dbReference type="PROSITE" id="PS51779"/>
    </source>
</evidence>
<keyword evidence="5" id="KW-0998">Cell outer membrane</keyword>
<dbReference type="Gene3D" id="2.40.160.50">
    <property type="entry name" value="membrane protein fhac: a member of the omp85/tpsb transporter family"/>
    <property type="match status" value="1"/>
</dbReference>
<dbReference type="Proteomes" id="UP000259030">
    <property type="component" value="Chromosome"/>
</dbReference>
<evidence type="ECO:0000256" key="5">
    <source>
        <dbReference type="ARBA" id="ARBA00023237"/>
    </source>
</evidence>
<dbReference type="RefSeq" id="WP_027462921.1">
    <property type="nucleotide sequence ID" value="NZ_CP021081.1"/>
</dbReference>
<dbReference type="InterPro" id="IPR010827">
    <property type="entry name" value="BamA/TamA_POTRA"/>
</dbReference>
<feature type="domain" description="POTRA" evidence="7">
    <location>
        <begin position="42"/>
        <end position="113"/>
    </location>
</feature>
<feature type="chain" id="PRO_5011232112" description="POTRA domain-containing protein" evidence="6">
    <location>
        <begin position="22"/>
        <end position="895"/>
    </location>
</feature>
<evidence type="ECO:0000256" key="6">
    <source>
        <dbReference type="SAM" id="SignalP"/>
    </source>
</evidence>
<dbReference type="InterPro" id="IPR013686">
    <property type="entry name" value="Polypept-transport_assoc_ShlB"/>
</dbReference>
<dbReference type="PROSITE" id="PS51779">
    <property type="entry name" value="POTRA"/>
    <property type="match status" value="2"/>
</dbReference>
<evidence type="ECO:0000256" key="3">
    <source>
        <dbReference type="ARBA" id="ARBA00022729"/>
    </source>
</evidence>
<dbReference type="Pfam" id="PF08479">
    <property type="entry name" value="POTRA_2"/>
    <property type="match status" value="1"/>
</dbReference>
<keyword evidence="9" id="KW-1185">Reference proteome</keyword>
<keyword evidence="4" id="KW-0472">Membrane</keyword>
<evidence type="ECO:0000256" key="1">
    <source>
        <dbReference type="ARBA" id="ARBA00004370"/>
    </source>
</evidence>
<evidence type="ECO:0000313" key="9">
    <source>
        <dbReference type="Proteomes" id="UP000259030"/>
    </source>
</evidence>
<keyword evidence="3 6" id="KW-0732">Signal</keyword>
<feature type="domain" description="POTRA" evidence="7">
    <location>
        <begin position="197"/>
        <end position="273"/>
    </location>
</feature>
<sequence>MRHPMTLALTLLLAAPVAAQTATPPTAPATAPAQAAPAQPAGTVQDIVIVGTSELLVEFLRATLSVQPGTPLSAVNPRTVEQEVLASGYFKTAVAELRTVSGRDVLYVTVTPNPTISKVEVTGLSFLPADAFKASIADLLNIAPGATLNTERLEQAKDALASNFRSEGYPFQPSISSTTTANTDGSVTVNFVVDESAPLSRVEVSGATLLPRSTVVDIFKPLYDAKKFTPQAYFQAVQAVSQAYSDAGILQAGVNPTTTTLENGVLKVEVVEGKVTGVDLSNLNVTNADALAASLQTRVGRPVTLSAIQADVRTLSNQTGKAVGFAMQPDPANPGQVTVLFGAADIATGPIKSIAVQGNTLIPTAQLLAAVNTKIGDTYSPQLAQQDFIAIRDVYRKAGYEVSTRDAITFQEGQLTFNIREVRVAKYEIQWQGKHNTKDRVITRELPPVGQAFNSTTLREALGRVSRLGFVRPVDLTTRSDDPQNPENITAVIVLAESDSGIPVNLAVGYDSLSGGWSGEAGYSNENVFGLAHKFGANLIIQQNEAGQNFAGNVSYSIPWLDFDFLDFRTVPTSLSVAAGTTVTGNNTLTKKATEDGVDPATGRDIKTGDNVDTYWDYTQRNTYFSVSAGRVLRPNLRGSVGIGVSYRTYYLEPFRDSDVPNAQGTETKVPVTTSEAEAQGLLPPESLTTNLTASLDYDSTNSPEFPTQGWRANTGVVYSFGRSGEQPVSWTELQGGASTYFGFGNTLVKEGGVTRKQQVFAVRANAGTLFGTYPEGTGFAVGGGSSPVAARQIRGIADGSLTGTNYFTTSAEYRYDFGLNYSVAQGLYGVVFADAGSAWGNATSPNFNLNYGFGAGLQLDLGFGGARLPSLRFDYGYSPQNGSGKFYFRLGNFW</sequence>
<name>A0A221SX24_9DEIO</name>
<dbReference type="Pfam" id="PF07244">
    <property type="entry name" value="POTRA"/>
    <property type="match status" value="2"/>
</dbReference>
<dbReference type="AlphaFoldDB" id="A0A221SX24"/>
<reference evidence="8 9" key="1">
    <citation type="submission" date="2017-05" db="EMBL/GenBank/DDBJ databases">
        <title>The complete genome sequence of Deinococcus ficus isolated from the rhizosphere of the Ficus religiosa L. in Taiwan.</title>
        <authorList>
            <person name="Wu K.-M."/>
            <person name="Liao T.-L."/>
            <person name="Liu Y.-M."/>
            <person name="Young C.-C."/>
            <person name="Tsai S.-F."/>
        </authorList>
    </citation>
    <scope>NUCLEOTIDE SEQUENCE [LARGE SCALE GENOMIC DNA]</scope>
    <source>
        <strain evidence="8 9">CC-FR2-10</strain>
    </source>
</reference>
<dbReference type="Gene3D" id="3.10.20.310">
    <property type="entry name" value="membrane protein fhac"/>
    <property type="match status" value="4"/>
</dbReference>
<dbReference type="EMBL" id="CP021081">
    <property type="protein sequence ID" value="ASN81202.1"/>
    <property type="molecule type" value="Genomic_DNA"/>
</dbReference>
<evidence type="ECO:0000256" key="4">
    <source>
        <dbReference type="ARBA" id="ARBA00023136"/>
    </source>
</evidence>
<dbReference type="InterPro" id="IPR034746">
    <property type="entry name" value="POTRA"/>
</dbReference>
<dbReference type="InterPro" id="IPR000184">
    <property type="entry name" value="Bac_surfAg_D15"/>
</dbReference>
<organism evidence="8 9">
    <name type="scientific">Deinococcus ficus</name>
    <dbReference type="NCBI Taxonomy" id="317577"/>
    <lineage>
        <taxon>Bacteria</taxon>
        <taxon>Thermotogati</taxon>
        <taxon>Deinococcota</taxon>
        <taxon>Deinococci</taxon>
        <taxon>Deinococcales</taxon>
        <taxon>Deinococcaceae</taxon>
        <taxon>Deinococcus</taxon>
    </lineage>
</organism>
<gene>
    <name evidence="8" type="ORF">DFI_09450</name>
</gene>
<evidence type="ECO:0000256" key="2">
    <source>
        <dbReference type="ARBA" id="ARBA00022692"/>
    </source>
</evidence>
<dbReference type="PANTHER" id="PTHR12815:SF47">
    <property type="entry name" value="TRANSLOCATION AND ASSEMBLY MODULE SUBUNIT TAMA"/>
    <property type="match status" value="1"/>
</dbReference>
<feature type="signal peptide" evidence="6">
    <location>
        <begin position="1"/>
        <end position="21"/>
    </location>
</feature>
<accession>A0A221SX24</accession>
<protein>
    <recommendedName>
        <fullName evidence="7">POTRA domain-containing protein</fullName>
    </recommendedName>
</protein>
<dbReference type="PANTHER" id="PTHR12815">
    <property type="entry name" value="SORTING AND ASSEMBLY MACHINERY SAMM50 PROTEIN FAMILY MEMBER"/>
    <property type="match status" value="1"/>
</dbReference>
<dbReference type="Pfam" id="PF01103">
    <property type="entry name" value="Omp85"/>
    <property type="match status" value="1"/>
</dbReference>
<dbReference type="InterPro" id="IPR039910">
    <property type="entry name" value="D15-like"/>
</dbReference>
<keyword evidence="2" id="KW-0812">Transmembrane</keyword>
<dbReference type="KEGG" id="dfc:DFI_09450"/>
<evidence type="ECO:0000313" key="8">
    <source>
        <dbReference type="EMBL" id="ASN81202.1"/>
    </source>
</evidence>
<dbReference type="STRING" id="317577.GCA_000419625_02023"/>
<proteinExistence type="predicted"/>
<comment type="subcellular location">
    <subcellularLocation>
        <location evidence="1">Membrane</location>
    </subcellularLocation>
</comment>
<dbReference type="GO" id="GO:0019867">
    <property type="term" value="C:outer membrane"/>
    <property type="evidence" value="ECO:0007669"/>
    <property type="project" value="InterPro"/>
</dbReference>